<sequence>MSIQRKEYKEYLCRWCKTNNQDNFYGKDKTLCKKCICDIKYIKKSVKNNTFDENSDAFLRMEKLGYTINDNKKFISLKKMETRIEYLLQRNIESSIKLNNMEKEFNGVKKELSKIKKLLVHFK</sequence>
<accession>A0A6C0AFH1</accession>
<dbReference type="AlphaFoldDB" id="A0A6C0AFH1"/>
<organism evidence="1">
    <name type="scientific">viral metagenome</name>
    <dbReference type="NCBI Taxonomy" id="1070528"/>
    <lineage>
        <taxon>unclassified sequences</taxon>
        <taxon>metagenomes</taxon>
        <taxon>organismal metagenomes</taxon>
    </lineage>
</organism>
<dbReference type="EMBL" id="MN740594">
    <property type="protein sequence ID" value="QHS78091.1"/>
    <property type="molecule type" value="Genomic_DNA"/>
</dbReference>
<name>A0A6C0AFH1_9ZZZZ</name>
<evidence type="ECO:0000313" key="1">
    <source>
        <dbReference type="EMBL" id="QHS78091.1"/>
    </source>
</evidence>
<protein>
    <submittedName>
        <fullName evidence="1">Uncharacterized protein</fullName>
    </submittedName>
</protein>
<reference evidence="1" key="1">
    <citation type="journal article" date="2020" name="Nature">
        <title>Giant virus diversity and host interactions through global metagenomics.</title>
        <authorList>
            <person name="Schulz F."/>
            <person name="Roux S."/>
            <person name="Paez-Espino D."/>
            <person name="Jungbluth S."/>
            <person name="Walsh D.A."/>
            <person name="Denef V.J."/>
            <person name="McMahon K.D."/>
            <person name="Konstantinidis K.T."/>
            <person name="Eloe-Fadrosh E.A."/>
            <person name="Kyrpides N.C."/>
            <person name="Woyke T."/>
        </authorList>
    </citation>
    <scope>NUCLEOTIDE SEQUENCE</scope>
    <source>
        <strain evidence="1">GVMAG-S-1021933-23</strain>
    </source>
</reference>
<proteinExistence type="predicted"/>